<dbReference type="PANTHER" id="PTHR42690">
    <property type="entry name" value="THREONINE SYNTHASE FAMILY MEMBER"/>
    <property type="match status" value="1"/>
</dbReference>
<name>A0ABS1SHW8_9MICO</name>
<sequence>MKFISTRGGMAPAPYSAILLEGLATDGGLVVPETVPQLSAADIEALRGLSYPELATEILSHYATDIPREDLAAMCAAAYSAEKFVAEEVVPLTAIDDQITLVGLSEGPTLAFKDMAMQFLGQALEYVLARTDRSLNIIGATSGDTGSAAEYALRGKDGIAVFMLSPQGRMSDFQRAQMYSLTDDNIHNIAVEGVFDDCQNLVKELSGDLDFKRANSLGTVNSINLGRISAQMVYYFWAWLRATDGVAEADRAGFEVSVTVPSGNFGNILSGHLAKVMGLPIRHLVLAANENNVLDEFFRTGIYAPRGSAETYLTSSPSMDISKASNIERFIFDLLGRDPERLSAAWAELDATGRIDLTAELPRLQSEFGFQSGTSTHADRVATIRDVHAARGIIIDPHTSDGVKVAREHVEPGVPMLVLETAKPEKFPEIVLEATGQQLGIPEHLAGLLELPQHVTEMADDAAQLREFIAARAVRA</sequence>
<dbReference type="EMBL" id="QYAC01000006">
    <property type="protein sequence ID" value="MBL3680149.1"/>
    <property type="molecule type" value="Genomic_DNA"/>
</dbReference>
<proteinExistence type="inferred from homology"/>
<protein>
    <recommendedName>
        <fullName evidence="5">Threonine synthase</fullName>
        <ecNumber evidence="5">4.2.3.1</ecNumber>
    </recommendedName>
</protein>
<dbReference type="Pfam" id="PF24857">
    <property type="entry name" value="THR4_C"/>
    <property type="match status" value="1"/>
</dbReference>
<dbReference type="InterPro" id="IPR004450">
    <property type="entry name" value="Thr_synthase-like"/>
</dbReference>
<reference evidence="7 8" key="1">
    <citation type="submission" date="2018-09" db="EMBL/GenBank/DDBJ databases">
        <title>Comparative genomics of Leucobacter spp.</title>
        <authorList>
            <person name="Reis A.C."/>
            <person name="Kolvenbach B.A."/>
            <person name="Corvini P.F.X."/>
            <person name="Nunes O.C."/>
        </authorList>
    </citation>
    <scope>NUCLEOTIDE SEQUENCE [LARGE SCALE GENOMIC DNA]</scope>
    <source>
        <strain evidence="7 8">TAN 31504</strain>
    </source>
</reference>
<evidence type="ECO:0000256" key="5">
    <source>
        <dbReference type="NCBIfam" id="TIGR00260"/>
    </source>
</evidence>
<keyword evidence="4 7" id="KW-0456">Lyase</keyword>
<gene>
    <name evidence="7" type="ORF">D3230_12760</name>
</gene>
<evidence type="ECO:0000259" key="6">
    <source>
        <dbReference type="Pfam" id="PF14821"/>
    </source>
</evidence>
<evidence type="ECO:0000256" key="3">
    <source>
        <dbReference type="ARBA" id="ARBA00022898"/>
    </source>
</evidence>
<keyword evidence="3" id="KW-0663">Pyridoxal phosphate</keyword>
<dbReference type="Gene3D" id="3.90.1380.10">
    <property type="entry name" value="Threonine synthase, N-terminal domain"/>
    <property type="match status" value="1"/>
</dbReference>
<evidence type="ECO:0000313" key="7">
    <source>
        <dbReference type="EMBL" id="MBL3680149.1"/>
    </source>
</evidence>
<dbReference type="Gene3D" id="3.40.50.1100">
    <property type="match status" value="2"/>
</dbReference>
<dbReference type="NCBIfam" id="TIGR00260">
    <property type="entry name" value="thrC"/>
    <property type="match status" value="1"/>
</dbReference>
<evidence type="ECO:0000313" key="8">
    <source>
        <dbReference type="Proteomes" id="UP001645859"/>
    </source>
</evidence>
<dbReference type="InterPro" id="IPR051166">
    <property type="entry name" value="Threonine_Synthase"/>
</dbReference>
<dbReference type="EC" id="4.2.3.1" evidence="5"/>
<comment type="similarity">
    <text evidence="2">Belongs to the threonine synthase family.</text>
</comment>
<accession>A0ABS1SHW8</accession>
<dbReference type="Proteomes" id="UP001645859">
    <property type="component" value="Unassembled WGS sequence"/>
</dbReference>
<dbReference type="RefSeq" id="WP_202345411.1">
    <property type="nucleotide sequence ID" value="NZ_BAAAPI010000004.1"/>
</dbReference>
<dbReference type="Pfam" id="PF14821">
    <property type="entry name" value="Thr_synth_N"/>
    <property type="match status" value="1"/>
</dbReference>
<dbReference type="InterPro" id="IPR029144">
    <property type="entry name" value="Thr_synth_N"/>
</dbReference>
<dbReference type="PANTHER" id="PTHR42690:SF1">
    <property type="entry name" value="THREONINE SYNTHASE-LIKE 2"/>
    <property type="match status" value="1"/>
</dbReference>
<comment type="cofactor">
    <cofactor evidence="1">
        <name>pyridoxal 5'-phosphate</name>
        <dbReference type="ChEBI" id="CHEBI:597326"/>
    </cofactor>
</comment>
<feature type="domain" description="Threonine synthase N-terminal" evidence="6">
    <location>
        <begin position="2"/>
        <end position="79"/>
    </location>
</feature>
<evidence type="ECO:0000256" key="4">
    <source>
        <dbReference type="ARBA" id="ARBA00023239"/>
    </source>
</evidence>
<dbReference type="CDD" id="cd01560">
    <property type="entry name" value="Thr-synth_2"/>
    <property type="match status" value="1"/>
</dbReference>
<evidence type="ECO:0000256" key="1">
    <source>
        <dbReference type="ARBA" id="ARBA00001933"/>
    </source>
</evidence>
<evidence type="ECO:0000256" key="2">
    <source>
        <dbReference type="ARBA" id="ARBA00005517"/>
    </source>
</evidence>
<dbReference type="SUPFAM" id="SSF53686">
    <property type="entry name" value="Tryptophan synthase beta subunit-like PLP-dependent enzymes"/>
    <property type="match status" value="1"/>
</dbReference>
<dbReference type="GO" id="GO:0004795">
    <property type="term" value="F:threonine synthase activity"/>
    <property type="evidence" value="ECO:0007669"/>
    <property type="project" value="UniProtKB-EC"/>
</dbReference>
<comment type="caution">
    <text evidence="7">The sequence shown here is derived from an EMBL/GenBank/DDBJ whole genome shotgun (WGS) entry which is preliminary data.</text>
</comment>
<keyword evidence="8" id="KW-1185">Reference proteome</keyword>
<dbReference type="InterPro" id="IPR037158">
    <property type="entry name" value="Thr_synth_N_sf"/>
</dbReference>
<organism evidence="7 8">
    <name type="scientific">Leucobacter chromiireducens subsp. solipictus</name>
    <dbReference type="NCBI Taxonomy" id="398235"/>
    <lineage>
        <taxon>Bacteria</taxon>
        <taxon>Bacillati</taxon>
        <taxon>Actinomycetota</taxon>
        <taxon>Actinomycetes</taxon>
        <taxon>Micrococcales</taxon>
        <taxon>Microbacteriaceae</taxon>
        <taxon>Leucobacter</taxon>
    </lineage>
</organism>
<dbReference type="InterPro" id="IPR036052">
    <property type="entry name" value="TrpB-like_PALP_sf"/>
</dbReference>